<keyword evidence="1" id="KW-1133">Transmembrane helix</keyword>
<gene>
    <name evidence="2" type="ORF">C7400_10457</name>
    <name evidence="3" type="ORF">SAMN05216550_104371</name>
</gene>
<dbReference type="Proteomes" id="UP000247515">
    <property type="component" value="Unassembled WGS sequence"/>
</dbReference>
<protein>
    <submittedName>
        <fullName evidence="3">Uncharacterized protein</fullName>
    </submittedName>
</protein>
<keyword evidence="1" id="KW-0472">Membrane</keyword>
<proteinExistence type="predicted"/>
<keyword evidence="5" id="KW-1185">Reference proteome</keyword>
<accession>A0A1A5XF93</accession>
<keyword evidence="1" id="KW-0812">Transmembrane</keyword>
<dbReference type="RefSeq" id="WP_065059970.1">
    <property type="nucleotide sequence ID" value="NZ_CADFGN010000007.1"/>
</dbReference>
<dbReference type="EMBL" id="QJJV01000004">
    <property type="protein sequence ID" value="PXX18548.1"/>
    <property type="molecule type" value="Genomic_DNA"/>
</dbReference>
<evidence type="ECO:0000313" key="5">
    <source>
        <dbReference type="Proteomes" id="UP000247515"/>
    </source>
</evidence>
<reference evidence="2 5" key="2">
    <citation type="submission" date="2018-05" db="EMBL/GenBank/DDBJ databases">
        <title>Genomic Encyclopedia of Type Strains, Phase IV (KMG-V): Genome sequencing to study the core and pangenomes of soil and plant-associated prokaryotes.</title>
        <authorList>
            <person name="Whitman W."/>
        </authorList>
    </citation>
    <scope>NUCLEOTIDE SEQUENCE [LARGE SCALE GENOMIC DNA]</scope>
    <source>
        <strain evidence="2 5">SIr-6563</strain>
    </source>
</reference>
<evidence type="ECO:0000313" key="2">
    <source>
        <dbReference type="EMBL" id="PXX18548.1"/>
    </source>
</evidence>
<evidence type="ECO:0000313" key="3">
    <source>
        <dbReference type="EMBL" id="SEJ41451.1"/>
    </source>
</evidence>
<feature type="transmembrane region" description="Helical" evidence="1">
    <location>
        <begin position="6"/>
        <end position="27"/>
    </location>
</feature>
<dbReference type="EMBL" id="FNZM01000004">
    <property type="protein sequence ID" value="SEJ41451.1"/>
    <property type="molecule type" value="Genomic_DNA"/>
</dbReference>
<dbReference type="Proteomes" id="UP000183529">
    <property type="component" value="Unassembled WGS sequence"/>
</dbReference>
<dbReference type="GeneID" id="61305328"/>
<evidence type="ECO:0000313" key="4">
    <source>
        <dbReference type="Proteomes" id="UP000183529"/>
    </source>
</evidence>
<name>A0A1A5XF93_9BURK</name>
<dbReference type="AlphaFoldDB" id="A0A1A5XF93"/>
<evidence type="ECO:0000256" key="1">
    <source>
        <dbReference type="SAM" id="Phobius"/>
    </source>
</evidence>
<organism evidence="3 4">
    <name type="scientific">Paraburkholderia tropica</name>
    <dbReference type="NCBI Taxonomy" id="92647"/>
    <lineage>
        <taxon>Bacteria</taxon>
        <taxon>Pseudomonadati</taxon>
        <taxon>Pseudomonadota</taxon>
        <taxon>Betaproteobacteria</taxon>
        <taxon>Burkholderiales</taxon>
        <taxon>Burkholderiaceae</taxon>
        <taxon>Paraburkholderia</taxon>
    </lineage>
</organism>
<comment type="caution">
    <text evidence="3">The sequence shown here is derived from an EMBL/GenBank/DDBJ whole genome shotgun (WGS) entry which is preliminary data.</text>
</comment>
<sequence length="101" mass="11069">MNEWPVEVLFGIPAAAIVVGIIGSYALHRWLCSVDRMNALFAQADAAELALRRVSYRQPTAVPVDPFTRIGMNVKARDLAIRIDGGRYARLPANVMYAAPA</sequence>
<reference evidence="3 4" key="1">
    <citation type="submission" date="2016-10" db="EMBL/GenBank/DDBJ databases">
        <authorList>
            <person name="Varghese N."/>
            <person name="Submissions S."/>
        </authorList>
    </citation>
    <scope>NUCLEOTIDE SEQUENCE [LARGE SCALE GENOMIC DNA]</scope>
    <source>
        <strain evidence="3 4">LMG 22274</strain>
    </source>
</reference>